<dbReference type="RefSeq" id="WP_306089864.1">
    <property type="nucleotide sequence ID" value="NZ_CP120992.1"/>
</dbReference>
<reference evidence="2 3" key="1">
    <citation type="submission" date="2023-03" db="EMBL/GenBank/DDBJ databases">
        <title>Isolation and description of six Streptomyces strains from soil environments, able to metabolize different microbial glucans.</title>
        <authorList>
            <person name="Widen T."/>
            <person name="Larsbrink J."/>
        </authorList>
    </citation>
    <scope>NUCLEOTIDE SEQUENCE [LARGE SCALE GENOMIC DNA]</scope>
    <source>
        <strain evidence="2 3">Mut2</strain>
    </source>
</reference>
<keyword evidence="1" id="KW-1133">Transmembrane helix</keyword>
<keyword evidence="3" id="KW-1185">Reference proteome</keyword>
<sequence>MATTRPHEPTLLDPKGPVITVIACTVGAILMLGAGGACVFCVVLATTGIGGTHGGWTWGAAGLALVAAFIAWVGYCTILNAHVERQATLQLAAVGVDSTALVLTVASAPSSNEDHPQIRLLMRISGPGFETFESTSDVPAYRFGSATQGTVLPARVNPASRVFTLE</sequence>
<keyword evidence="1" id="KW-0472">Membrane</keyword>
<dbReference type="Proteomes" id="UP001229952">
    <property type="component" value="Chromosome"/>
</dbReference>
<keyword evidence="1" id="KW-0812">Transmembrane</keyword>
<feature type="transmembrane region" description="Helical" evidence="1">
    <location>
        <begin position="56"/>
        <end position="75"/>
    </location>
</feature>
<proteinExistence type="predicted"/>
<feature type="transmembrane region" description="Helical" evidence="1">
    <location>
        <begin position="18"/>
        <end position="44"/>
    </location>
</feature>
<evidence type="ECO:0000256" key="1">
    <source>
        <dbReference type="SAM" id="Phobius"/>
    </source>
</evidence>
<dbReference type="EMBL" id="CP120992">
    <property type="protein sequence ID" value="WLQ42510.1"/>
    <property type="molecule type" value="Genomic_DNA"/>
</dbReference>
<organism evidence="2 3">
    <name type="scientific">Streptomyces laculatispora</name>
    <dbReference type="NCBI Taxonomy" id="887464"/>
    <lineage>
        <taxon>Bacteria</taxon>
        <taxon>Bacillati</taxon>
        <taxon>Actinomycetota</taxon>
        <taxon>Actinomycetes</taxon>
        <taxon>Kitasatosporales</taxon>
        <taxon>Streptomycetaceae</taxon>
        <taxon>Streptomyces</taxon>
    </lineage>
</organism>
<protein>
    <submittedName>
        <fullName evidence="2">Uncharacterized protein</fullName>
    </submittedName>
</protein>
<evidence type="ECO:0000313" key="3">
    <source>
        <dbReference type="Proteomes" id="UP001229952"/>
    </source>
</evidence>
<name>A0ABY9I6L0_9ACTN</name>
<evidence type="ECO:0000313" key="2">
    <source>
        <dbReference type="EMBL" id="WLQ42510.1"/>
    </source>
</evidence>
<accession>A0ABY9I6L0</accession>
<gene>
    <name evidence="2" type="ORF">P8A22_22685</name>
</gene>